<dbReference type="InterPro" id="IPR000014">
    <property type="entry name" value="PAS"/>
</dbReference>
<dbReference type="InterPro" id="IPR005467">
    <property type="entry name" value="His_kinase_dom"/>
</dbReference>
<evidence type="ECO:0000313" key="8">
    <source>
        <dbReference type="EMBL" id="MDQ7250635.1"/>
    </source>
</evidence>
<dbReference type="InterPro" id="IPR013655">
    <property type="entry name" value="PAS_fold_3"/>
</dbReference>
<dbReference type="InterPro" id="IPR003661">
    <property type="entry name" value="HisK_dim/P_dom"/>
</dbReference>
<dbReference type="InterPro" id="IPR004358">
    <property type="entry name" value="Sig_transdc_His_kin-like_C"/>
</dbReference>
<dbReference type="EC" id="2.7.13.3" evidence="2"/>
<dbReference type="RefSeq" id="WP_379960162.1">
    <property type="nucleotide sequence ID" value="NZ_JAUYVI010000007.1"/>
</dbReference>
<keyword evidence="6" id="KW-0902">Two-component regulatory system</keyword>
<protein>
    <recommendedName>
        <fullName evidence="2">histidine kinase</fullName>
        <ecNumber evidence="2">2.7.13.3</ecNumber>
    </recommendedName>
</protein>
<evidence type="ECO:0000256" key="1">
    <source>
        <dbReference type="ARBA" id="ARBA00000085"/>
    </source>
</evidence>
<dbReference type="EMBL" id="JAUYVI010000007">
    <property type="protein sequence ID" value="MDQ7250635.1"/>
    <property type="molecule type" value="Genomic_DNA"/>
</dbReference>
<dbReference type="CDD" id="cd00130">
    <property type="entry name" value="PAS"/>
    <property type="match status" value="1"/>
</dbReference>
<dbReference type="SUPFAM" id="SSF47384">
    <property type="entry name" value="Homodimeric domain of signal transducing histidine kinase"/>
    <property type="match status" value="1"/>
</dbReference>
<reference evidence="9" key="1">
    <citation type="submission" date="2023-08" db="EMBL/GenBank/DDBJ databases">
        <title>Rhodospirillaceae gen. nov., a novel taxon isolated from the Yangtze River Yuezi River estuary sludge.</title>
        <authorList>
            <person name="Ruan L."/>
        </authorList>
    </citation>
    <scope>NUCLEOTIDE SEQUENCE [LARGE SCALE GENOMIC DNA]</scope>
    <source>
        <strain evidence="9">R-7</strain>
    </source>
</reference>
<feature type="domain" description="Histidine kinase" evidence="7">
    <location>
        <begin position="304"/>
        <end position="524"/>
    </location>
</feature>
<comment type="caution">
    <text evidence="8">The sequence shown here is derived from an EMBL/GenBank/DDBJ whole genome shotgun (WGS) entry which is preliminary data.</text>
</comment>
<dbReference type="Gene3D" id="3.30.565.10">
    <property type="entry name" value="Histidine kinase-like ATPase, C-terminal domain"/>
    <property type="match status" value="1"/>
</dbReference>
<sequence>MPHRIASSMTTGHVLDMFGDGLEASGIAYSLWDAEDKLVAYNDIYVRMFFTGFEQLVELGQTFERQNARWGEQKAAMIQVSDLEDQVAERLKRHHEPKGSFERRIDDRWIRSQEIPTVDGGLLSIHTDITYEKERENAAREGERRFRSLVENLHNIVFCRGIRGEDQHGYDGGGSQVFGRDSERLFGRVDESGRSLLDDWYAAIHPDDRARYLAAETARKRAGRPFNLEFRFAHPDTGQFRWAREVAWVVEDKELGRTYLDSYLIDITDTKVREAELSRSRAELTLAIQQADAASRAKSAFLASMSHELRTPLNAVIGFGQVIAMEKVGPGVAPAYRDYGQAIVESGEHLLNLISDILDLSKVEAGKMEINESDFRIAEAIAEVRRLLGDQIGNRLQTLGFELPREEVWLRADRRRILQILINLIGNASKYSPLGGVIVLRCRLRPDGGLELLVIDEGSGMTHAEIEVALTLFGQAAAGRSHNSGTGLGLPLARTMTELHGGQMLIESVKGRGTTIRVVLPPERVRAESGHEEGQLRLSLG</sequence>
<evidence type="ECO:0000259" key="7">
    <source>
        <dbReference type="PROSITE" id="PS50109"/>
    </source>
</evidence>
<evidence type="ECO:0000256" key="4">
    <source>
        <dbReference type="ARBA" id="ARBA00022679"/>
    </source>
</evidence>
<dbReference type="PROSITE" id="PS50109">
    <property type="entry name" value="HIS_KIN"/>
    <property type="match status" value="1"/>
</dbReference>
<gene>
    <name evidence="8" type="ORF">Q8A70_23300</name>
</gene>
<keyword evidence="5" id="KW-0418">Kinase</keyword>
<accession>A0ABU0YU46</accession>
<dbReference type="InterPro" id="IPR036097">
    <property type="entry name" value="HisK_dim/P_sf"/>
</dbReference>
<proteinExistence type="predicted"/>
<dbReference type="InterPro" id="IPR050736">
    <property type="entry name" value="Sensor_HK_Regulatory"/>
</dbReference>
<dbReference type="SMART" id="SM00388">
    <property type="entry name" value="HisKA"/>
    <property type="match status" value="1"/>
</dbReference>
<keyword evidence="8" id="KW-0547">Nucleotide-binding</keyword>
<keyword evidence="8" id="KW-0067">ATP-binding</keyword>
<evidence type="ECO:0000256" key="2">
    <source>
        <dbReference type="ARBA" id="ARBA00012438"/>
    </source>
</evidence>
<dbReference type="GO" id="GO:0005524">
    <property type="term" value="F:ATP binding"/>
    <property type="evidence" value="ECO:0007669"/>
    <property type="project" value="UniProtKB-KW"/>
</dbReference>
<dbReference type="Proteomes" id="UP001230156">
    <property type="component" value="Unassembled WGS sequence"/>
</dbReference>
<dbReference type="InterPro" id="IPR036890">
    <property type="entry name" value="HATPase_C_sf"/>
</dbReference>
<comment type="catalytic activity">
    <reaction evidence="1">
        <text>ATP + protein L-histidine = ADP + protein N-phospho-L-histidine.</text>
        <dbReference type="EC" id="2.7.13.3"/>
    </reaction>
</comment>
<dbReference type="Pfam" id="PF08447">
    <property type="entry name" value="PAS_3"/>
    <property type="match status" value="1"/>
</dbReference>
<evidence type="ECO:0000256" key="6">
    <source>
        <dbReference type="ARBA" id="ARBA00023012"/>
    </source>
</evidence>
<dbReference type="SUPFAM" id="SSF55874">
    <property type="entry name" value="ATPase domain of HSP90 chaperone/DNA topoisomerase II/histidine kinase"/>
    <property type="match status" value="1"/>
</dbReference>
<dbReference type="SUPFAM" id="SSF55785">
    <property type="entry name" value="PYP-like sensor domain (PAS domain)"/>
    <property type="match status" value="1"/>
</dbReference>
<name>A0ABU0YU46_9PROT</name>
<dbReference type="PANTHER" id="PTHR43711">
    <property type="entry name" value="TWO-COMPONENT HISTIDINE KINASE"/>
    <property type="match status" value="1"/>
</dbReference>
<dbReference type="CDD" id="cd00082">
    <property type="entry name" value="HisKA"/>
    <property type="match status" value="1"/>
</dbReference>
<organism evidence="8 9">
    <name type="scientific">Dongia sedimenti</name>
    <dbReference type="NCBI Taxonomy" id="3064282"/>
    <lineage>
        <taxon>Bacteria</taxon>
        <taxon>Pseudomonadati</taxon>
        <taxon>Pseudomonadota</taxon>
        <taxon>Alphaproteobacteria</taxon>
        <taxon>Rhodospirillales</taxon>
        <taxon>Dongiaceae</taxon>
        <taxon>Dongia</taxon>
    </lineage>
</organism>
<dbReference type="Pfam" id="PF12860">
    <property type="entry name" value="PAS_7"/>
    <property type="match status" value="1"/>
</dbReference>
<keyword evidence="4" id="KW-0808">Transferase</keyword>
<dbReference type="PRINTS" id="PR00344">
    <property type="entry name" value="BCTRLSENSOR"/>
</dbReference>
<dbReference type="CDD" id="cd00075">
    <property type="entry name" value="HATPase"/>
    <property type="match status" value="1"/>
</dbReference>
<dbReference type="InterPro" id="IPR003594">
    <property type="entry name" value="HATPase_dom"/>
</dbReference>
<keyword evidence="9" id="KW-1185">Reference proteome</keyword>
<dbReference type="Pfam" id="PF02518">
    <property type="entry name" value="HATPase_c"/>
    <property type="match status" value="1"/>
</dbReference>
<evidence type="ECO:0000256" key="3">
    <source>
        <dbReference type="ARBA" id="ARBA00022553"/>
    </source>
</evidence>
<dbReference type="Gene3D" id="1.10.287.130">
    <property type="match status" value="1"/>
</dbReference>
<evidence type="ECO:0000256" key="5">
    <source>
        <dbReference type="ARBA" id="ARBA00022777"/>
    </source>
</evidence>
<dbReference type="PANTHER" id="PTHR43711:SF26">
    <property type="entry name" value="SENSOR HISTIDINE KINASE RCSC"/>
    <property type="match status" value="1"/>
</dbReference>
<dbReference type="Pfam" id="PF00512">
    <property type="entry name" value="HisKA"/>
    <property type="match status" value="1"/>
</dbReference>
<dbReference type="SMART" id="SM00387">
    <property type="entry name" value="HATPase_c"/>
    <property type="match status" value="1"/>
</dbReference>
<evidence type="ECO:0000313" key="9">
    <source>
        <dbReference type="Proteomes" id="UP001230156"/>
    </source>
</evidence>
<dbReference type="Gene3D" id="3.30.450.20">
    <property type="entry name" value="PAS domain"/>
    <property type="match status" value="1"/>
</dbReference>
<keyword evidence="3" id="KW-0597">Phosphoprotein</keyword>
<dbReference type="InterPro" id="IPR035965">
    <property type="entry name" value="PAS-like_dom_sf"/>
</dbReference>